<organism evidence="3 4">
    <name type="scientific">Portunus trituberculatus</name>
    <name type="common">Swimming crab</name>
    <name type="synonym">Neptunus trituberculatus</name>
    <dbReference type="NCBI Taxonomy" id="210409"/>
    <lineage>
        <taxon>Eukaryota</taxon>
        <taxon>Metazoa</taxon>
        <taxon>Ecdysozoa</taxon>
        <taxon>Arthropoda</taxon>
        <taxon>Crustacea</taxon>
        <taxon>Multicrustacea</taxon>
        <taxon>Malacostraca</taxon>
        <taxon>Eumalacostraca</taxon>
        <taxon>Eucarida</taxon>
        <taxon>Decapoda</taxon>
        <taxon>Pleocyemata</taxon>
        <taxon>Brachyura</taxon>
        <taxon>Eubrachyura</taxon>
        <taxon>Portunoidea</taxon>
        <taxon>Portunidae</taxon>
        <taxon>Portuninae</taxon>
        <taxon>Portunus</taxon>
    </lineage>
</organism>
<evidence type="ECO:0008006" key="5">
    <source>
        <dbReference type="Google" id="ProtNLM"/>
    </source>
</evidence>
<reference evidence="3 4" key="1">
    <citation type="submission" date="2019-05" db="EMBL/GenBank/DDBJ databases">
        <title>Another draft genome of Portunus trituberculatus and its Hox gene families provides insights of decapod evolution.</title>
        <authorList>
            <person name="Jeong J.-H."/>
            <person name="Song I."/>
            <person name="Kim S."/>
            <person name="Choi T."/>
            <person name="Kim D."/>
            <person name="Ryu S."/>
            <person name="Kim W."/>
        </authorList>
    </citation>
    <scope>NUCLEOTIDE SEQUENCE [LARGE SCALE GENOMIC DNA]</scope>
    <source>
        <tissue evidence="3">Muscle</tissue>
    </source>
</reference>
<dbReference type="AlphaFoldDB" id="A0A5B7E114"/>
<protein>
    <recommendedName>
        <fullName evidence="5">Secreted protein</fullName>
    </recommendedName>
</protein>
<accession>A0A5B7E114</accession>
<gene>
    <name evidence="3" type="ORF">E2C01_020043</name>
</gene>
<evidence type="ECO:0000313" key="3">
    <source>
        <dbReference type="EMBL" id="MPC26893.1"/>
    </source>
</evidence>
<name>A0A5B7E114_PORTR</name>
<dbReference type="Proteomes" id="UP000324222">
    <property type="component" value="Unassembled WGS sequence"/>
</dbReference>
<feature type="signal peptide" evidence="2">
    <location>
        <begin position="1"/>
        <end position="18"/>
    </location>
</feature>
<keyword evidence="2" id="KW-0732">Signal</keyword>
<evidence type="ECO:0000256" key="2">
    <source>
        <dbReference type="SAM" id="SignalP"/>
    </source>
</evidence>
<feature type="region of interest" description="Disordered" evidence="1">
    <location>
        <begin position="25"/>
        <end position="44"/>
    </location>
</feature>
<proteinExistence type="predicted"/>
<evidence type="ECO:0000313" key="4">
    <source>
        <dbReference type="Proteomes" id="UP000324222"/>
    </source>
</evidence>
<comment type="caution">
    <text evidence="3">The sequence shown here is derived from an EMBL/GenBank/DDBJ whole genome shotgun (WGS) entry which is preliminary data.</text>
</comment>
<dbReference type="EMBL" id="VSRR010001666">
    <property type="protein sequence ID" value="MPC26893.1"/>
    <property type="molecule type" value="Genomic_DNA"/>
</dbReference>
<keyword evidence="4" id="KW-1185">Reference proteome</keyword>
<feature type="chain" id="PRO_5023006104" description="Secreted protein" evidence="2">
    <location>
        <begin position="19"/>
        <end position="62"/>
    </location>
</feature>
<evidence type="ECO:0000256" key="1">
    <source>
        <dbReference type="SAM" id="MobiDB-lite"/>
    </source>
</evidence>
<sequence length="62" mass="6879">MVICRSLLRLMATSVVHSRATSWSSRRRSTVDGDSLPSPPSTVTSTSLWKNSYTSKNFVQGF</sequence>